<evidence type="ECO:0000313" key="9">
    <source>
        <dbReference type="EMBL" id="UNI18949.1"/>
    </source>
</evidence>
<comment type="subcellular location">
    <subcellularLocation>
        <location evidence="1 7">Membrane</location>
        <topology evidence="1 7">Multi-pass membrane protein</topology>
    </subcellularLocation>
</comment>
<dbReference type="FunFam" id="1.20.1250.20:FF:000085">
    <property type="entry name" value="MFS peptide transporter Ptr2"/>
    <property type="match status" value="1"/>
</dbReference>
<dbReference type="KEGG" id="ptkz:JDV02_005178"/>
<feature type="transmembrane region" description="Helical" evidence="8">
    <location>
        <begin position="545"/>
        <end position="566"/>
    </location>
</feature>
<keyword evidence="3 7" id="KW-0813">Transport</keyword>
<dbReference type="GO" id="GO:0005886">
    <property type="term" value="C:plasma membrane"/>
    <property type="evidence" value="ECO:0007669"/>
    <property type="project" value="UniProtKB-ARBA"/>
</dbReference>
<sequence>MASTGCVYHQSAMTVGGNHEPIMAATAVAVAVESFPTAEELMTLRRVPNKIPLKLFSICFVELCERFSFYGATAMFTNFIQQGLPKGSVTGASLEQPGAMGLGQRASTGISTLNQVWQYLMPLFGAWVADAKWGRYKTITTGLAVDIVGHVVLVMSAIPPVIVRQGLSMALLVVSILVMGVGTGGIKPNLSCLIVEQLGEQHMLVKSLPSGERVIVDPAITIERIYNWFYFCINLGALVGVITMVYAEHYVGFYLSYTLPTVILCLAPLVMWRGRERYVCRGPAGSVLLLAVRTFVLAQAGRWSLNPYRTWKNMNDGTFWEKVKPSKFPRGSRPSWMTFDDAWVDELRRGFAACAVFCWTPVFWLCYNQVSNNLISQAAVMQRDGIPNDILSNLNPLSLLIFIPLNDFFIFPALRKAGVRLTPIKKITLGFYIGACAMIWAAVVQYHIYKRSVCGSHASGHMWSDDEQAMVQCPPVDISVWAQAGSYVLVALSEVFASITAFEYAYSKAPKNMRSMVQALALFTASFSAAIGQAFVGLSTDPLLVWNYASIAALALVVGTCFYCHFRALDIHEDHLNELPEGTVGIEVDVESPYASKADEKHEPNGKPPPVCRLHGGVGDV</sequence>
<dbReference type="RefSeq" id="XP_047842430.1">
    <property type="nucleotide sequence ID" value="XM_047986448.1"/>
</dbReference>
<dbReference type="InterPro" id="IPR000109">
    <property type="entry name" value="POT_fam"/>
</dbReference>
<dbReference type="OrthoDB" id="8904098at2759"/>
<keyword evidence="4 7" id="KW-0812">Transmembrane</keyword>
<dbReference type="Proteomes" id="UP000829364">
    <property type="component" value="Chromosome 4"/>
</dbReference>
<dbReference type="Pfam" id="PF00854">
    <property type="entry name" value="PTR2"/>
    <property type="match status" value="1"/>
</dbReference>
<feature type="transmembrane region" description="Helical" evidence="8">
    <location>
        <begin position="168"/>
        <end position="186"/>
    </location>
</feature>
<evidence type="ECO:0000313" key="10">
    <source>
        <dbReference type="Proteomes" id="UP000829364"/>
    </source>
</evidence>
<feature type="transmembrane region" description="Helical" evidence="8">
    <location>
        <begin position="143"/>
        <end position="162"/>
    </location>
</feature>
<feature type="transmembrane region" description="Helical" evidence="8">
    <location>
        <begin position="519"/>
        <end position="539"/>
    </location>
</feature>
<evidence type="ECO:0000256" key="1">
    <source>
        <dbReference type="ARBA" id="ARBA00004141"/>
    </source>
</evidence>
<feature type="transmembrane region" description="Helical" evidence="8">
    <location>
        <begin position="484"/>
        <end position="507"/>
    </location>
</feature>
<evidence type="ECO:0008006" key="11">
    <source>
        <dbReference type="Google" id="ProtNLM"/>
    </source>
</evidence>
<dbReference type="PANTHER" id="PTHR11654">
    <property type="entry name" value="OLIGOPEPTIDE TRANSPORTER-RELATED"/>
    <property type="match status" value="1"/>
</dbReference>
<dbReference type="PROSITE" id="PS01023">
    <property type="entry name" value="PTR2_2"/>
    <property type="match status" value="1"/>
</dbReference>
<keyword evidence="10" id="KW-1185">Reference proteome</keyword>
<dbReference type="Gene3D" id="1.20.1250.20">
    <property type="entry name" value="MFS general substrate transporter like domains"/>
    <property type="match status" value="1"/>
</dbReference>
<feature type="transmembrane region" description="Helical" evidence="8">
    <location>
        <begin position="253"/>
        <end position="272"/>
    </location>
</feature>
<evidence type="ECO:0000256" key="6">
    <source>
        <dbReference type="ARBA" id="ARBA00023136"/>
    </source>
</evidence>
<evidence type="ECO:0000256" key="7">
    <source>
        <dbReference type="RuleBase" id="RU003755"/>
    </source>
</evidence>
<evidence type="ECO:0000256" key="8">
    <source>
        <dbReference type="SAM" id="Phobius"/>
    </source>
</evidence>
<reference evidence="9" key="1">
    <citation type="submission" date="2021-11" db="EMBL/GenBank/DDBJ databases">
        <title>Purpureocillium_takamizusanense_genome.</title>
        <authorList>
            <person name="Nguyen N.-H."/>
        </authorList>
    </citation>
    <scope>NUCLEOTIDE SEQUENCE</scope>
    <source>
        <strain evidence="9">PT3</strain>
    </source>
</reference>
<dbReference type="InterPro" id="IPR036259">
    <property type="entry name" value="MFS_trans_sf"/>
</dbReference>
<dbReference type="AlphaFoldDB" id="A0A9Q8VBJ2"/>
<name>A0A9Q8VBJ2_9HYPO</name>
<dbReference type="GO" id="GO:0071916">
    <property type="term" value="F:dipeptide transmembrane transporter activity"/>
    <property type="evidence" value="ECO:0007669"/>
    <property type="project" value="UniProtKB-ARBA"/>
</dbReference>
<organism evidence="9 10">
    <name type="scientific">Purpureocillium takamizusanense</name>
    <dbReference type="NCBI Taxonomy" id="2060973"/>
    <lineage>
        <taxon>Eukaryota</taxon>
        <taxon>Fungi</taxon>
        <taxon>Dikarya</taxon>
        <taxon>Ascomycota</taxon>
        <taxon>Pezizomycotina</taxon>
        <taxon>Sordariomycetes</taxon>
        <taxon>Hypocreomycetidae</taxon>
        <taxon>Hypocreales</taxon>
        <taxon>Ophiocordycipitaceae</taxon>
        <taxon>Purpureocillium</taxon>
    </lineage>
</organism>
<accession>A0A9Q8VBJ2</accession>
<gene>
    <name evidence="9" type="ORF">JDV02_005178</name>
</gene>
<keyword evidence="6 8" id="KW-0472">Membrane</keyword>
<dbReference type="EMBL" id="CP086357">
    <property type="protein sequence ID" value="UNI18949.1"/>
    <property type="molecule type" value="Genomic_DNA"/>
</dbReference>
<feature type="transmembrane region" description="Helical" evidence="8">
    <location>
        <begin position="427"/>
        <end position="449"/>
    </location>
</feature>
<keyword evidence="5 8" id="KW-1133">Transmembrane helix</keyword>
<protein>
    <recommendedName>
        <fullName evidence="11">Oligopeptide transporter</fullName>
    </recommendedName>
</protein>
<evidence type="ECO:0000256" key="5">
    <source>
        <dbReference type="ARBA" id="ARBA00022989"/>
    </source>
</evidence>
<evidence type="ECO:0000256" key="4">
    <source>
        <dbReference type="ARBA" id="ARBA00022692"/>
    </source>
</evidence>
<evidence type="ECO:0000256" key="3">
    <source>
        <dbReference type="ARBA" id="ARBA00022448"/>
    </source>
</evidence>
<dbReference type="InterPro" id="IPR018456">
    <property type="entry name" value="PTR2_symporter_CS"/>
</dbReference>
<dbReference type="GeneID" id="72067127"/>
<dbReference type="SUPFAM" id="SSF103473">
    <property type="entry name" value="MFS general substrate transporter"/>
    <property type="match status" value="1"/>
</dbReference>
<proteinExistence type="inferred from homology"/>
<feature type="transmembrane region" description="Helical" evidence="8">
    <location>
        <begin position="228"/>
        <end position="247"/>
    </location>
</feature>
<comment type="similarity">
    <text evidence="2 7">Belongs to the major facilitator superfamily. Proton-dependent oligopeptide transporter (POT/PTR) (TC 2.A.17) family.</text>
</comment>
<evidence type="ECO:0000256" key="2">
    <source>
        <dbReference type="ARBA" id="ARBA00005982"/>
    </source>
</evidence>